<proteinExistence type="predicted"/>
<comment type="caution">
    <text evidence="2">The sequence shown here is derived from an EMBL/GenBank/DDBJ whole genome shotgun (WGS) entry which is preliminary data.</text>
</comment>
<sequence length="107" mass="11800">MGSVDGRPSPCRFGLEGGEAAGEPCLFRQFLGGVEREDHLALFDMAAVDGGQGLDLPRLQRLDDLDLPRRLELALRHRDDVDAPEVGPEQGDHHEDTDDHDQGHAHR</sequence>
<evidence type="ECO:0000313" key="2">
    <source>
        <dbReference type="EMBL" id="MFC2255098.1"/>
    </source>
</evidence>
<gene>
    <name evidence="2" type="ORF">ACETRX_36545</name>
</gene>
<feature type="compositionally biased region" description="Basic and acidic residues" evidence="1">
    <location>
        <begin position="90"/>
        <end position="107"/>
    </location>
</feature>
<dbReference type="RefSeq" id="WP_394315669.1">
    <property type="nucleotide sequence ID" value="NZ_JBHGPK010000075.1"/>
</dbReference>
<feature type="region of interest" description="Disordered" evidence="1">
    <location>
        <begin position="76"/>
        <end position="107"/>
    </location>
</feature>
<evidence type="ECO:0008006" key="4">
    <source>
        <dbReference type="Google" id="ProtNLM"/>
    </source>
</evidence>
<name>A0ABV6ZSE8_9HYPH</name>
<dbReference type="Proteomes" id="UP001595190">
    <property type="component" value="Unassembled WGS sequence"/>
</dbReference>
<reference evidence="2 3" key="1">
    <citation type="submission" date="2024-09" db="EMBL/GenBank/DDBJ databases">
        <title>Description of Labrys sedimenti sp. nov., isolated from a diclofenac-degrading enrichment culture, and genome-based reclassification of Labrys portucalensis as a later heterotypic synonym of Labrys neptuniae.</title>
        <authorList>
            <person name="Tancsics A."/>
            <person name="Csepanyi A."/>
        </authorList>
    </citation>
    <scope>NUCLEOTIDE SEQUENCE [LARGE SCALE GENOMIC DNA]</scope>
    <source>
        <strain evidence="2 3">LMG 23412</strain>
    </source>
</reference>
<accession>A0ABV6ZSE8</accession>
<dbReference type="EMBL" id="JBHGPK010000075">
    <property type="protein sequence ID" value="MFC2255098.1"/>
    <property type="molecule type" value="Genomic_DNA"/>
</dbReference>
<evidence type="ECO:0000313" key="3">
    <source>
        <dbReference type="Proteomes" id="UP001595190"/>
    </source>
</evidence>
<organism evidence="2 3">
    <name type="scientific">Labrys neptuniae</name>
    <dbReference type="NCBI Taxonomy" id="376174"/>
    <lineage>
        <taxon>Bacteria</taxon>
        <taxon>Pseudomonadati</taxon>
        <taxon>Pseudomonadota</taxon>
        <taxon>Alphaproteobacteria</taxon>
        <taxon>Hyphomicrobiales</taxon>
        <taxon>Xanthobacteraceae</taxon>
        <taxon>Labrys</taxon>
    </lineage>
</organism>
<protein>
    <recommendedName>
        <fullName evidence="4">DUF2958 domain-containing protein</fullName>
    </recommendedName>
</protein>
<evidence type="ECO:0000256" key="1">
    <source>
        <dbReference type="SAM" id="MobiDB-lite"/>
    </source>
</evidence>